<evidence type="ECO:0000256" key="11">
    <source>
        <dbReference type="ARBA" id="ARBA00023180"/>
    </source>
</evidence>
<comment type="subcellular location">
    <subcellularLocation>
        <location evidence="1">Cell membrane</location>
        <topology evidence="1">Single-pass type I membrane protein</topology>
    </subcellularLocation>
</comment>
<evidence type="ECO:0000256" key="6">
    <source>
        <dbReference type="ARBA" id="ARBA00022729"/>
    </source>
</evidence>
<comment type="caution">
    <text evidence="12">The sequence shown here is derived from an EMBL/GenBank/DDBJ whole genome shotgun (WGS) entry which is preliminary data.</text>
</comment>
<evidence type="ECO:0000256" key="5">
    <source>
        <dbReference type="ARBA" id="ARBA00022692"/>
    </source>
</evidence>
<evidence type="ECO:0000256" key="9">
    <source>
        <dbReference type="ARBA" id="ARBA00023136"/>
    </source>
</evidence>
<dbReference type="PANTHER" id="PTHR27004">
    <property type="entry name" value="RECEPTOR-LIKE PROTEIN 12 ISOFORM X1"/>
    <property type="match status" value="1"/>
</dbReference>
<protein>
    <submittedName>
        <fullName evidence="12">Uncharacterized protein</fullName>
    </submittedName>
</protein>
<dbReference type="Pfam" id="PF00560">
    <property type="entry name" value="LRR_1"/>
    <property type="match status" value="2"/>
</dbReference>
<dbReference type="EMBL" id="JAXUIC010000004">
    <property type="protein sequence ID" value="KAK4593000.1"/>
    <property type="molecule type" value="Genomic_DNA"/>
</dbReference>
<evidence type="ECO:0000256" key="4">
    <source>
        <dbReference type="ARBA" id="ARBA00022614"/>
    </source>
</evidence>
<dbReference type="InterPro" id="IPR032675">
    <property type="entry name" value="LRR_dom_sf"/>
</dbReference>
<evidence type="ECO:0000256" key="10">
    <source>
        <dbReference type="ARBA" id="ARBA00023170"/>
    </source>
</evidence>
<evidence type="ECO:0000313" key="13">
    <source>
        <dbReference type="Proteomes" id="UP001324115"/>
    </source>
</evidence>
<gene>
    <name evidence="12" type="ORF">RGQ29_017226</name>
</gene>
<reference evidence="12 13" key="1">
    <citation type="journal article" date="2023" name="G3 (Bethesda)">
        <title>A haplotype-resolved chromosome-scale genome for Quercus rubra L. provides insights into the genetics of adaptive traits for red oak species.</title>
        <authorList>
            <person name="Kapoor B."/>
            <person name="Jenkins J."/>
            <person name="Schmutz J."/>
            <person name="Zhebentyayeva T."/>
            <person name="Kuelheim C."/>
            <person name="Coggeshall M."/>
            <person name="Heim C."/>
            <person name="Lasky J.R."/>
            <person name="Leites L."/>
            <person name="Islam-Faridi N."/>
            <person name="Romero-Severson J."/>
            <person name="DeLeo V.L."/>
            <person name="Lucas S.M."/>
            <person name="Lazic D."/>
            <person name="Gailing O."/>
            <person name="Carlson J."/>
            <person name="Staton M."/>
        </authorList>
    </citation>
    <scope>NUCLEOTIDE SEQUENCE [LARGE SCALE GENOMIC DNA]</scope>
    <source>
        <strain evidence="12">Pseudo-F2</strain>
    </source>
</reference>
<dbReference type="AlphaFoldDB" id="A0AAN7FMS9"/>
<keyword evidence="4" id="KW-0433">Leucine-rich repeat</keyword>
<organism evidence="12 13">
    <name type="scientific">Quercus rubra</name>
    <name type="common">Northern red oak</name>
    <name type="synonym">Quercus borealis</name>
    <dbReference type="NCBI Taxonomy" id="3512"/>
    <lineage>
        <taxon>Eukaryota</taxon>
        <taxon>Viridiplantae</taxon>
        <taxon>Streptophyta</taxon>
        <taxon>Embryophyta</taxon>
        <taxon>Tracheophyta</taxon>
        <taxon>Spermatophyta</taxon>
        <taxon>Magnoliopsida</taxon>
        <taxon>eudicotyledons</taxon>
        <taxon>Gunneridae</taxon>
        <taxon>Pentapetalae</taxon>
        <taxon>rosids</taxon>
        <taxon>fabids</taxon>
        <taxon>Fagales</taxon>
        <taxon>Fagaceae</taxon>
        <taxon>Quercus</taxon>
    </lineage>
</organism>
<dbReference type="Proteomes" id="UP001324115">
    <property type="component" value="Unassembled WGS sequence"/>
</dbReference>
<dbReference type="FunFam" id="3.80.10.10:FF:000041">
    <property type="entry name" value="LRR receptor-like serine/threonine-protein kinase ERECTA"/>
    <property type="match status" value="1"/>
</dbReference>
<dbReference type="Gene3D" id="3.80.10.10">
    <property type="entry name" value="Ribonuclease Inhibitor"/>
    <property type="match status" value="2"/>
</dbReference>
<accession>A0AAN7FMS9</accession>
<keyword evidence="3" id="KW-1003">Cell membrane</keyword>
<evidence type="ECO:0000256" key="1">
    <source>
        <dbReference type="ARBA" id="ARBA00004251"/>
    </source>
</evidence>
<keyword evidence="11" id="KW-0325">Glycoprotein</keyword>
<dbReference type="InterPro" id="IPR001611">
    <property type="entry name" value="Leu-rich_rpt"/>
</dbReference>
<evidence type="ECO:0000256" key="2">
    <source>
        <dbReference type="ARBA" id="ARBA00009592"/>
    </source>
</evidence>
<evidence type="ECO:0000256" key="8">
    <source>
        <dbReference type="ARBA" id="ARBA00022989"/>
    </source>
</evidence>
<keyword evidence="7" id="KW-0677">Repeat</keyword>
<evidence type="ECO:0000256" key="7">
    <source>
        <dbReference type="ARBA" id="ARBA00022737"/>
    </source>
</evidence>
<dbReference type="GO" id="GO:0005886">
    <property type="term" value="C:plasma membrane"/>
    <property type="evidence" value="ECO:0007669"/>
    <property type="project" value="UniProtKB-SubCell"/>
</dbReference>
<sequence length="390" mass="44053">MNILHGTIPTTFAKGNTFRNINLNGNQLEGLLPQSLANYRNLEVLDLGSNRINGTFPYWLEGLLKLHILAIRSKKLQGRIGNPKTKSPFPNLRIVGISNNDFNGPLLIKYLKAMTNVDEGKVALKYMGVEYYQDSLNIMIIGLHVEFAYYNLSGMIPKCLVHFNFFSVLDLSMNSLYGTIPATFSIGNHLRNINLNGNQLEGPLPQSLANCRDLEVLDLGNNKINDTFPYCLESLLRLQVLVIRSNKFQGQIGNPKTKFPFQNLRIIDISKNEFNGPLPCKYFKYFKAMANEGGVDSLNVIMKWLYMDFEDKMPKIIGKLKSLKGLNFSPLLKFNTFDNDSYTKNLGLCGFPLLRTCNNHEVKQPPQSTLEQEDNLEPKNGFGWQAVSIG</sequence>
<keyword evidence="10" id="KW-0675">Receptor</keyword>
<name>A0AAN7FMS9_QUERU</name>
<keyword evidence="6" id="KW-0732">Signal</keyword>
<dbReference type="PANTHER" id="PTHR27004:SF428">
    <property type="entry name" value="OS01G0160600 PROTEIN"/>
    <property type="match status" value="1"/>
</dbReference>
<comment type="similarity">
    <text evidence="2">Belongs to the RLP family.</text>
</comment>
<dbReference type="SUPFAM" id="SSF52047">
    <property type="entry name" value="RNI-like"/>
    <property type="match status" value="1"/>
</dbReference>
<proteinExistence type="inferred from homology"/>
<keyword evidence="5" id="KW-0812">Transmembrane</keyword>
<evidence type="ECO:0000313" key="12">
    <source>
        <dbReference type="EMBL" id="KAK4593000.1"/>
    </source>
</evidence>
<keyword evidence="8" id="KW-1133">Transmembrane helix</keyword>
<evidence type="ECO:0000256" key="3">
    <source>
        <dbReference type="ARBA" id="ARBA00022475"/>
    </source>
</evidence>
<dbReference type="Pfam" id="PF13855">
    <property type="entry name" value="LRR_8"/>
    <property type="match status" value="1"/>
</dbReference>
<keyword evidence="13" id="KW-1185">Reference proteome</keyword>
<keyword evidence="9" id="KW-0472">Membrane</keyword>